<accession>A0ACC3Z2J6</accession>
<protein>
    <submittedName>
        <fullName evidence="1">Uncharacterized protein</fullName>
    </submittedName>
</protein>
<dbReference type="EMBL" id="VUJX02000003">
    <property type="protein sequence ID" value="KAL0938313.1"/>
    <property type="molecule type" value="Genomic_DNA"/>
</dbReference>
<evidence type="ECO:0000313" key="1">
    <source>
        <dbReference type="EMBL" id="KAL0938313.1"/>
    </source>
</evidence>
<name>A0ACC3Z2J6_COLTU</name>
<comment type="caution">
    <text evidence="1">The sequence shown here is derived from an EMBL/GenBank/DDBJ whole genome shotgun (WGS) entry which is preliminary data.</text>
</comment>
<gene>
    <name evidence="1" type="ORF">CTRU02_204923</name>
</gene>
<keyword evidence="2" id="KW-1185">Reference proteome</keyword>
<sequence length="298" mass="32104">MASKRSPSTASQKAATCAFTLFKLGAIACALLLLICGTSILRGSHGGRDDLLGKSFSMVSFNGIAAKDAGTTLPYLTRMRWFLNSFAWEWLETSTEINAAGYVFVQPLHPLQMPAALRDVTSSLYVAGHMMNTCTLAKDTCVRASKAFFAAFDSVPRLTLNNGPAFVIYIAAVVLDFVTPAVFSCLAFFSDNGVEKRHPWLRTGASSLPAACHIASASLLTYNASSLVRYLNQFPEIPAGASIGLRFLIVAWCGVLAELLAVAVNVVRVFLARSRSNRRSTASNRSIPSGSRLKTEYA</sequence>
<evidence type="ECO:0000313" key="2">
    <source>
        <dbReference type="Proteomes" id="UP000805649"/>
    </source>
</evidence>
<proteinExistence type="predicted"/>
<organism evidence="1 2">
    <name type="scientific">Colletotrichum truncatum</name>
    <name type="common">Anthracnose fungus</name>
    <name type="synonym">Colletotrichum capsici</name>
    <dbReference type="NCBI Taxonomy" id="5467"/>
    <lineage>
        <taxon>Eukaryota</taxon>
        <taxon>Fungi</taxon>
        <taxon>Dikarya</taxon>
        <taxon>Ascomycota</taxon>
        <taxon>Pezizomycotina</taxon>
        <taxon>Sordariomycetes</taxon>
        <taxon>Hypocreomycetidae</taxon>
        <taxon>Glomerellales</taxon>
        <taxon>Glomerellaceae</taxon>
        <taxon>Colletotrichum</taxon>
        <taxon>Colletotrichum truncatum species complex</taxon>
    </lineage>
</organism>
<reference evidence="1 2" key="1">
    <citation type="journal article" date="2020" name="Phytopathology">
        <title>Genome Sequence Resources of Colletotrichum truncatum, C. plurivorum, C. musicola, and C. sojae: Four Species Pathogenic to Soybean (Glycine max).</title>
        <authorList>
            <person name="Rogerio F."/>
            <person name="Boufleur T.R."/>
            <person name="Ciampi-Guillardi M."/>
            <person name="Sukno S.A."/>
            <person name="Thon M.R."/>
            <person name="Massola Junior N.S."/>
            <person name="Baroncelli R."/>
        </authorList>
    </citation>
    <scope>NUCLEOTIDE SEQUENCE [LARGE SCALE GENOMIC DNA]</scope>
    <source>
        <strain evidence="1 2">CMES1059</strain>
    </source>
</reference>
<dbReference type="Proteomes" id="UP000805649">
    <property type="component" value="Unassembled WGS sequence"/>
</dbReference>